<evidence type="ECO:0000256" key="2">
    <source>
        <dbReference type="SAM" id="Phobius"/>
    </source>
</evidence>
<keyword evidence="2" id="KW-0812">Transmembrane</keyword>
<dbReference type="Gene3D" id="1.10.260.40">
    <property type="entry name" value="lambda repressor-like DNA-binding domains"/>
    <property type="match status" value="1"/>
</dbReference>
<dbReference type="PANTHER" id="PTHR46558">
    <property type="entry name" value="TRACRIPTIONAL REGULATORY PROTEIN-RELATED-RELATED"/>
    <property type="match status" value="1"/>
</dbReference>
<dbReference type="InterPro" id="IPR010982">
    <property type="entry name" value="Lambda_DNA-bd_dom_sf"/>
</dbReference>
<evidence type="ECO:0000256" key="1">
    <source>
        <dbReference type="ARBA" id="ARBA00023125"/>
    </source>
</evidence>
<feature type="domain" description="HTH cro/C1-type" evidence="3">
    <location>
        <begin position="7"/>
        <end position="61"/>
    </location>
</feature>
<dbReference type="EMBL" id="LITT01000028">
    <property type="protein sequence ID" value="OAA85772.1"/>
    <property type="molecule type" value="Genomic_DNA"/>
</dbReference>
<gene>
    <name evidence="4" type="primary">immR</name>
    <name evidence="4" type="ORF">WY13_02511</name>
</gene>
<keyword evidence="2" id="KW-0472">Membrane</keyword>
<dbReference type="SMART" id="SM00530">
    <property type="entry name" value="HTH_XRE"/>
    <property type="match status" value="1"/>
</dbReference>
<name>A0A162KR50_9CLOT</name>
<dbReference type="Pfam" id="PF01381">
    <property type="entry name" value="HTH_3"/>
    <property type="match status" value="1"/>
</dbReference>
<dbReference type="PATRIC" id="fig|1538.10.peg.2884"/>
<dbReference type="PANTHER" id="PTHR46558:SF4">
    <property type="entry name" value="DNA-BIDING PHAGE PROTEIN"/>
    <property type="match status" value="1"/>
</dbReference>
<proteinExistence type="predicted"/>
<accession>A0A162KR50</accession>
<dbReference type="RefSeq" id="WP_063555918.1">
    <property type="nucleotide sequence ID" value="NZ_LITT01000028.1"/>
</dbReference>
<keyword evidence="1" id="KW-0238">DNA-binding</keyword>
<comment type="caution">
    <text evidence="4">The sequence shown here is derived from an EMBL/GenBank/DDBJ whole genome shotgun (WGS) entry which is preliminary data.</text>
</comment>
<dbReference type="AlphaFoldDB" id="A0A162KR50"/>
<dbReference type="OrthoDB" id="9801008at2"/>
<evidence type="ECO:0000259" key="3">
    <source>
        <dbReference type="PROSITE" id="PS50943"/>
    </source>
</evidence>
<feature type="transmembrane region" description="Helical" evidence="2">
    <location>
        <begin position="89"/>
        <end position="113"/>
    </location>
</feature>
<dbReference type="Proteomes" id="UP000077407">
    <property type="component" value="Unassembled WGS sequence"/>
</dbReference>
<evidence type="ECO:0000313" key="4">
    <source>
        <dbReference type="EMBL" id="OAA85772.1"/>
    </source>
</evidence>
<dbReference type="CDD" id="cd00093">
    <property type="entry name" value="HTH_XRE"/>
    <property type="match status" value="1"/>
</dbReference>
<dbReference type="InterPro" id="IPR001387">
    <property type="entry name" value="Cro/C1-type_HTH"/>
</dbReference>
<reference evidence="4 5" key="1">
    <citation type="journal article" date="2015" name="Biotechnol. Bioeng.">
        <title>Genome sequence and phenotypic characterization of Caulobacter segnis.</title>
        <authorList>
            <person name="Patel S."/>
            <person name="Fletcher B."/>
            <person name="Scott D.C."/>
            <person name="Ely B."/>
        </authorList>
    </citation>
    <scope>NUCLEOTIDE SEQUENCE [LARGE SCALE GENOMIC DNA]</scope>
    <source>
        <strain evidence="4 5">ERI-2</strain>
    </source>
</reference>
<dbReference type="PROSITE" id="PS50943">
    <property type="entry name" value="HTH_CROC1"/>
    <property type="match status" value="1"/>
</dbReference>
<keyword evidence="2" id="KW-1133">Transmembrane helix</keyword>
<sequence length="120" mass="13810">MSISERLQKLRKHERYSQEQLAEKLGVTRQAISKWESNQGNPDINNIIKLSEIYNVSTDYLLKGEEQISKPLEIDSKENKENIKSRKMFNILLFIAGISAIAILFLFTLPFLVKTFLGGH</sequence>
<organism evidence="4 5">
    <name type="scientific">Clostridium ljungdahlii</name>
    <dbReference type="NCBI Taxonomy" id="1538"/>
    <lineage>
        <taxon>Bacteria</taxon>
        <taxon>Bacillati</taxon>
        <taxon>Bacillota</taxon>
        <taxon>Clostridia</taxon>
        <taxon>Eubacteriales</taxon>
        <taxon>Clostridiaceae</taxon>
        <taxon>Clostridium</taxon>
    </lineage>
</organism>
<dbReference type="GO" id="GO:0003677">
    <property type="term" value="F:DNA binding"/>
    <property type="evidence" value="ECO:0007669"/>
    <property type="project" value="UniProtKB-KW"/>
</dbReference>
<protein>
    <submittedName>
        <fullName evidence="4">HTH-type transcriptional regulator ImmR</fullName>
    </submittedName>
</protein>
<evidence type="ECO:0000313" key="5">
    <source>
        <dbReference type="Proteomes" id="UP000077407"/>
    </source>
</evidence>
<dbReference type="SUPFAM" id="SSF47413">
    <property type="entry name" value="lambda repressor-like DNA-binding domains"/>
    <property type="match status" value="1"/>
</dbReference>